<keyword evidence="1" id="KW-1133">Transmembrane helix</keyword>
<name>A0ABS5EG20_9PROT</name>
<keyword evidence="1" id="KW-0812">Transmembrane</keyword>
<gene>
    <name evidence="2" type="ORF">GXW78_09810</name>
</gene>
<comment type="caution">
    <text evidence="2">The sequence shown here is derived from an EMBL/GenBank/DDBJ whole genome shotgun (WGS) entry which is preliminary data.</text>
</comment>
<feature type="transmembrane region" description="Helical" evidence="1">
    <location>
        <begin position="21"/>
        <end position="46"/>
    </location>
</feature>
<keyword evidence="1" id="KW-0472">Membrane</keyword>
<proteinExistence type="predicted"/>
<sequence length="128" mass="13282">MAAEAQAIYVRRKAAAAAVSAAWLAAGAVFAVAALIALHVALAALLGQHFNFAAAVGIVAAIDIVVAGGFIVLARRRDPIAEEARQVRQQALMAARKEVPLGLVTGAAPLVVPIAASAIRRWGWRGRR</sequence>
<feature type="transmembrane region" description="Helical" evidence="1">
    <location>
        <begin position="52"/>
        <end position="73"/>
    </location>
</feature>
<dbReference type="EMBL" id="JAAEDI010000009">
    <property type="protein sequence ID" value="MBR0649958.1"/>
    <property type="molecule type" value="Genomic_DNA"/>
</dbReference>
<reference evidence="3" key="1">
    <citation type="journal article" date="2021" name="Syst. Appl. Microbiol.">
        <title>Roseomonas hellenica sp. nov., isolated from roots of wild-growing Alkanna tinctoria.</title>
        <authorList>
            <person name="Rat A."/>
            <person name="Naranjo H.D."/>
            <person name="Lebbe L."/>
            <person name="Cnockaert M."/>
            <person name="Krigas N."/>
            <person name="Grigoriadou K."/>
            <person name="Maloupa E."/>
            <person name="Willems A."/>
        </authorList>
    </citation>
    <scope>NUCLEOTIDE SEQUENCE [LARGE SCALE GENOMIC DNA]</scope>
    <source>
        <strain evidence="3">LMG 31159</strain>
    </source>
</reference>
<dbReference type="Proteomes" id="UP000698752">
    <property type="component" value="Unassembled WGS sequence"/>
</dbReference>
<evidence type="ECO:0008006" key="4">
    <source>
        <dbReference type="Google" id="ProtNLM"/>
    </source>
</evidence>
<dbReference type="SUPFAM" id="SSF82866">
    <property type="entry name" value="Multidrug efflux transporter AcrB transmembrane domain"/>
    <property type="match status" value="1"/>
</dbReference>
<organism evidence="2 3">
    <name type="scientific">Neoroseomonas terrae</name>
    <dbReference type="NCBI Taxonomy" id="424799"/>
    <lineage>
        <taxon>Bacteria</taxon>
        <taxon>Pseudomonadati</taxon>
        <taxon>Pseudomonadota</taxon>
        <taxon>Alphaproteobacteria</taxon>
        <taxon>Acetobacterales</taxon>
        <taxon>Acetobacteraceae</taxon>
        <taxon>Neoroseomonas</taxon>
    </lineage>
</organism>
<accession>A0ABS5EG20</accession>
<dbReference type="RefSeq" id="WP_211868324.1">
    <property type="nucleotide sequence ID" value="NZ_JAAEDI010000009.1"/>
</dbReference>
<evidence type="ECO:0000313" key="2">
    <source>
        <dbReference type="EMBL" id="MBR0649958.1"/>
    </source>
</evidence>
<evidence type="ECO:0000313" key="3">
    <source>
        <dbReference type="Proteomes" id="UP000698752"/>
    </source>
</evidence>
<keyword evidence="3" id="KW-1185">Reference proteome</keyword>
<evidence type="ECO:0000256" key="1">
    <source>
        <dbReference type="SAM" id="Phobius"/>
    </source>
</evidence>
<protein>
    <recommendedName>
        <fullName evidence="4">Phage holin family protein</fullName>
    </recommendedName>
</protein>